<dbReference type="AlphaFoldDB" id="A0A0G0UWN9"/>
<gene>
    <name evidence="5" type="ORF">UU43_C0001G0121</name>
</gene>
<dbReference type="GO" id="GO:0005829">
    <property type="term" value="C:cytosol"/>
    <property type="evidence" value="ECO:0007669"/>
    <property type="project" value="TreeGrafter"/>
</dbReference>
<dbReference type="SUPFAM" id="SSF52540">
    <property type="entry name" value="P-loop containing nucleoside triphosphate hydrolases"/>
    <property type="match status" value="1"/>
</dbReference>
<evidence type="ECO:0000256" key="3">
    <source>
        <dbReference type="ARBA" id="ARBA00022777"/>
    </source>
</evidence>
<dbReference type="InterPro" id="IPR020590">
    <property type="entry name" value="Guanylate_kinase_CS"/>
</dbReference>
<dbReference type="PROSITE" id="PS50052">
    <property type="entry name" value="GUANYLATE_KINASE_2"/>
    <property type="match status" value="1"/>
</dbReference>
<dbReference type="GO" id="GO:0004385">
    <property type="term" value="F:GMP kinase activity"/>
    <property type="evidence" value="ECO:0007669"/>
    <property type="project" value="TreeGrafter"/>
</dbReference>
<evidence type="ECO:0000313" key="6">
    <source>
        <dbReference type="Proteomes" id="UP000034190"/>
    </source>
</evidence>
<reference evidence="5 6" key="1">
    <citation type="journal article" date="2015" name="Nature">
        <title>rRNA introns, odd ribosomes, and small enigmatic genomes across a large radiation of phyla.</title>
        <authorList>
            <person name="Brown C.T."/>
            <person name="Hug L.A."/>
            <person name="Thomas B.C."/>
            <person name="Sharon I."/>
            <person name="Castelle C.J."/>
            <person name="Singh A."/>
            <person name="Wilkins M.J."/>
            <person name="Williams K.H."/>
            <person name="Banfield J.F."/>
        </authorList>
    </citation>
    <scope>NUCLEOTIDE SEQUENCE [LARGE SCALE GENOMIC DNA]</scope>
</reference>
<dbReference type="InterPro" id="IPR027417">
    <property type="entry name" value="P-loop_NTPase"/>
</dbReference>
<dbReference type="InterPro" id="IPR008144">
    <property type="entry name" value="Guanylate_kin-like_dom"/>
</dbReference>
<comment type="similarity">
    <text evidence="1">Belongs to the guanylate kinase family.</text>
</comment>
<organism evidence="5 6">
    <name type="scientific">Candidatus Falkowbacteria bacterium GW2011_GWA2_41_14</name>
    <dbReference type="NCBI Taxonomy" id="1618635"/>
    <lineage>
        <taxon>Bacteria</taxon>
        <taxon>Candidatus Falkowiibacteriota</taxon>
    </lineage>
</organism>
<evidence type="ECO:0000259" key="4">
    <source>
        <dbReference type="PROSITE" id="PS50052"/>
    </source>
</evidence>
<accession>A0A0G0UWN9</accession>
<dbReference type="EMBL" id="LCAP01000001">
    <property type="protein sequence ID" value="KKR91941.1"/>
    <property type="molecule type" value="Genomic_DNA"/>
</dbReference>
<feature type="domain" description="Guanylate kinase-like" evidence="4">
    <location>
        <begin position="5"/>
        <end position="188"/>
    </location>
</feature>
<dbReference type="InterPro" id="IPR008145">
    <property type="entry name" value="GK/Ca_channel_bsu"/>
</dbReference>
<sequence>MKKLGKIVVIAAPTGGGESTITNEIIRRFPSFKRLVTATTRKPRNNEKSGVDYYFLSKSKFKAEIAKGNIIEHTYVKNRRAYYGSYKFDLEKKLKDGYNVIINPDAVGAKYYKKNYQAITIFIKPDSLISIKKRLIARDLNIKPTELKRRLKNAASEIKNESHFYSFIVINRQGKLNQAIKEVIKIIKKGLAKES</sequence>
<evidence type="ECO:0000256" key="2">
    <source>
        <dbReference type="ARBA" id="ARBA00022679"/>
    </source>
</evidence>
<dbReference type="SMART" id="SM00072">
    <property type="entry name" value="GuKc"/>
    <property type="match status" value="1"/>
</dbReference>
<dbReference type="PROSITE" id="PS00856">
    <property type="entry name" value="GUANYLATE_KINASE_1"/>
    <property type="match status" value="1"/>
</dbReference>
<dbReference type="Gene3D" id="3.40.50.300">
    <property type="entry name" value="P-loop containing nucleotide triphosphate hydrolases"/>
    <property type="match status" value="1"/>
</dbReference>
<proteinExistence type="inferred from homology"/>
<dbReference type="PANTHER" id="PTHR23117">
    <property type="entry name" value="GUANYLATE KINASE-RELATED"/>
    <property type="match status" value="1"/>
</dbReference>
<protein>
    <submittedName>
        <fullName evidence="5">Guanylate kinase</fullName>
    </submittedName>
</protein>
<dbReference type="PANTHER" id="PTHR23117:SF13">
    <property type="entry name" value="GUANYLATE KINASE"/>
    <property type="match status" value="1"/>
</dbReference>
<evidence type="ECO:0000256" key="1">
    <source>
        <dbReference type="ARBA" id="ARBA00005790"/>
    </source>
</evidence>
<evidence type="ECO:0000313" key="5">
    <source>
        <dbReference type="EMBL" id="KKR91941.1"/>
    </source>
</evidence>
<keyword evidence="3 5" id="KW-0418">Kinase</keyword>
<dbReference type="Proteomes" id="UP000034190">
    <property type="component" value="Unassembled WGS sequence"/>
</dbReference>
<dbReference type="Pfam" id="PF00625">
    <property type="entry name" value="Guanylate_kin"/>
    <property type="match status" value="1"/>
</dbReference>
<dbReference type="CDD" id="cd00071">
    <property type="entry name" value="GMPK"/>
    <property type="match status" value="1"/>
</dbReference>
<name>A0A0G0UWN9_9BACT</name>
<comment type="caution">
    <text evidence="5">The sequence shown here is derived from an EMBL/GenBank/DDBJ whole genome shotgun (WGS) entry which is preliminary data.</text>
</comment>
<keyword evidence="2" id="KW-0808">Transferase</keyword>